<keyword evidence="1 3" id="KW-0963">Cytoplasm</keyword>
<keyword evidence="8" id="KW-1185">Reference proteome</keyword>
<dbReference type="InterPro" id="IPR003728">
    <property type="entry name" value="Ribosome_maturation_RimP"/>
</dbReference>
<dbReference type="AlphaFoldDB" id="A0A8J3CCA5"/>
<accession>A0A8J3CCA5</accession>
<evidence type="ECO:0000256" key="1">
    <source>
        <dbReference type="ARBA" id="ARBA00022490"/>
    </source>
</evidence>
<evidence type="ECO:0000313" key="7">
    <source>
        <dbReference type="EMBL" id="GGM38515.1"/>
    </source>
</evidence>
<dbReference type="Gene3D" id="3.30.300.70">
    <property type="entry name" value="RimP-like superfamily, N-terminal"/>
    <property type="match status" value="1"/>
</dbReference>
<comment type="caution">
    <text evidence="7">The sequence shown here is derived from an EMBL/GenBank/DDBJ whole genome shotgun (WGS) entry which is preliminary data.</text>
</comment>
<dbReference type="Proteomes" id="UP000637578">
    <property type="component" value="Unassembled WGS sequence"/>
</dbReference>
<gene>
    <name evidence="3 7" type="primary">rimP</name>
    <name evidence="7" type="ORF">GCM10012275_06840</name>
</gene>
<feature type="domain" description="Ribosome maturation factor RimP C-terminal" evidence="6">
    <location>
        <begin position="100"/>
        <end position="161"/>
    </location>
</feature>
<dbReference type="InterPro" id="IPR028998">
    <property type="entry name" value="RimP_C"/>
</dbReference>
<feature type="domain" description="Ribosome maturation factor RimP N-terminal" evidence="5">
    <location>
        <begin position="25"/>
        <end position="97"/>
    </location>
</feature>
<dbReference type="EMBL" id="BMMK01000002">
    <property type="protein sequence ID" value="GGM38515.1"/>
    <property type="molecule type" value="Genomic_DNA"/>
</dbReference>
<evidence type="ECO:0000313" key="8">
    <source>
        <dbReference type="Proteomes" id="UP000637578"/>
    </source>
</evidence>
<dbReference type="GO" id="GO:0006412">
    <property type="term" value="P:translation"/>
    <property type="evidence" value="ECO:0007669"/>
    <property type="project" value="TreeGrafter"/>
</dbReference>
<keyword evidence="2 3" id="KW-0690">Ribosome biogenesis</keyword>
<evidence type="ECO:0000256" key="4">
    <source>
        <dbReference type="SAM" id="MobiDB-lite"/>
    </source>
</evidence>
<evidence type="ECO:0000259" key="5">
    <source>
        <dbReference type="Pfam" id="PF02576"/>
    </source>
</evidence>
<comment type="subcellular location">
    <subcellularLocation>
        <location evidence="3">Cytoplasm</location>
    </subcellularLocation>
</comment>
<dbReference type="PANTHER" id="PTHR33867">
    <property type="entry name" value="RIBOSOME MATURATION FACTOR RIMP"/>
    <property type="match status" value="1"/>
</dbReference>
<dbReference type="InterPro" id="IPR035956">
    <property type="entry name" value="RimP_N_sf"/>
</dbReference>
<dbReference type="InterPro" id="IPR028989">
    <property type="entry name" value="RimP_N"/>
</dbReference>
<dbReference type="Pfam" id="PF02576">
    <property type="entry name" value="RimP_N"/>
    <property type="match status" value="1"/>
</dbReference>
<comment type="function">
    <text evidence="3">Required for maturation of 30S ribosomal subunits.</text>
</comment>
<reference evidence="7" key="2">
    <citation type="submission" date="2020-09" db="EMBL/GenBank/DDBJ databases">
        <authorList>
            <person name="Sun Q."/>
            <person name="Zhou Y."/>
        </authorList>
    </citation>
    <scope>NUCLEOTIDE SEQUENCE</scope>
    <source>
        <strain evidence="7">CGMCC 4.5737</strain>
    </source>
</reference>
<dbReference type="NCBIfam" id="NF000930">
    <property type="entry name" value="PRK00092.2-2"/>
    <property type="match status" value="1"/>
</dbReference>
<evidence type="ECO:0000256" key="3">
    <source>
        <dbReference type="HAMAP-Rule" id="MF_01077"/>
    </source>
</evidence>
<reference evidence="7" key="1">
    <citation type="journal article" date="2014" name="Int. J. Syst. Evol. Microbiol.">
        <title>Complete genome sequence of Corynebacterium casei LMG S-19264T (=DSM 44701T), isolated from a smear-ripened cheese.</title>
        <authorList>
            <consortium name="US DOE Joint Genome Institute (JGI-PGF)"/>
            <person name="Walter F."/>
            <person name="Albersmeier A."/>
            <person name="Kalinowski J."/>
            <person name="Ruckert C."/>
        </authorList>
    </citation>
    <scope>NUCLEOTIDE SEQUENCE</scope>
    <source>
        <strain evidence="7">CGMCC 4.5737</strain>
    </source>
</reference>
<dbReference type="PANTHER" id="PTHR33867:SF1">
    <property type="entry name" value="RIBOSOME MATURATION FACTOR RIMP"/>
    <property type="match status" value="1"/>
</dbReference>
<dbReference type="SUPFAM" id="SSF75420">
    <property type="entry name" value="YhbC-like, N-terminal domain"/>
    <property type="match status" value="1"/>
</dbReference>
<dbReference type="GO" id="GO:0000028">
    <property type="term" value="P:ribosomal small subunit assembly"/>
    <property type="evidence" value="ECO:0007669"/>
    <property type="project" value="TreeGrafter"/>
</dbReference>
<evidence type="ECO:0000256" key="2">
    <source>
        <dbReference type="ARBA" id="ARBA00022517"/>
    </source>
</evidence>
<comment type="similarity">
    <text evidence="3">Belongs to the RimP family.</text>
</comment>
<name>A0A8J3CCA5_9PSEU</name>
<proteinExistence type="inferred from homology"/>
<feature type="region of interest" description="Disordered" evidence="4">
    <location>
        <begin position="170"/>
        <end position="194"/>
    </location>
</feature>
<dbReference type="HAMAP" id="MF_01077">
    <property type="entry name" value="RimP"/>
    <property type="match status" value="1"/>
</dbReference>
<evidence type="ECO:0000259" key="6">
    <source>
        <dbReference type="Pfam" id="PF17384"/>
    </source>
</evidence>
<dbReference type="RefSeq" id="WP_189053730.1">
    <property type="nucleotide sequence ID" value="NZ_BMMK01000002.1"/>
</dbReference>
<dbReference type="Pfam" id="PF17384">
    <property type="entry name" value="DUF150_C"/>
    <property type="match status" value="1"/>
</dbReference>
<dbReference type="GO" id="GO:0005829">
    <property type="term" value="C:cytosol"/>
    <property type="evidence" value="ECO:0007669"/>
    <property type="project" value="TreeGrafter"/>
</dbReference>
<protein>
    <recommendedName>
        <fullName evidence="3">Ribosome maturation factor RimP</fullName>
    </recommendedName>
</protein>
<feature type="compositionally biased region" description="Low complexity" evidence="4">
    <location>
        <begin position="170"/>
        <end position="186"/>
    </location>
</feature>
<organism evidence="7 8">
    <name type="scientific">Longimycelium tulufanense</name>
    <dbReference type="NCBI Taxonomy" id="907463"/>
    <lineage>
        <taxon>Bacteria</taxon>
        <taxon>Bacillati</taxon>
        <taxon>Actinomycetota</taxon>
        <taxon>Actinomycetes</taxon>
        <taxon>Pseudonocardiales</taxon>
        <taxon>Pseudonocardiaceae</taxon>
        <taxon>Longimycelium</taxon>
    </lineage>
</organism>
<sequence length="194" mass="20676">MSSPPRGQRPRAARDQLTAQLEPVVAEAVAALGFDLELLDVATAGRRRVVRVVVDSDDGVGLDEIAAASRAVSAALDARDDVLAGPYTLEVTSPGVDRPLTRPRHWRRARLRLVRARLADGGELLGRVGDTDADGVTLLVDGQLRRLEYEDVAKAVVEVEFRQPPAAELALLEHGGAGGSTEPDGTTGDEEESR</sequence>